<reference evidence="2" key="1">
    <citation type="submission" date="2024-01" db="EMBL/GenBank/DDBJ databases">
        <title>Bank of Algae and Cyanobacteria of the Azores (BACA) strain genomes.</title>
        <authorList>
            <person name="Luz R."/>
            <person name="Cordeiro R."/>
            <person name="Fonseca A."/>
            <person name="Goncalves V."/>
        </authorList>
    </citation>
    <scope>NUCLEOTIDE SEQUENCE</scope>
    <source>
        <strain evidence="2">BACA0141</strain>
    </source>
</reference>
<protein>
    <submittedName>
        <fullName evidence="2">Pilus motility taxis protein HmpF</fullName>
    </submittedName>
</protein>
<keyword evidence="3" id="KW-1185">Reference proteome</keyword>
<evidence type="ECO:0000256" key="1">
    <source>
        <dbReference type="SAM" id="Coils"/>
    </source>
</evidence>
<keyword evidence="1" id="KW-0175">Coiled coil</keyword>
<feature type="coiled-coil region" evidence="1">
    <location>
        <begin position="224"/>
        <end position="279"/>
    </location>
</feature>
<dbReference type="Proteomes" id="UP001333818">
    <property type="component" value="Unassembled WGS sequence"/>
</dbReference>
<dbReference type="InterPro" id="IPR047813">
    <property type="entry name" value="HmpF"/>
</dbReference>
<proteinExistence type="predicted"/>
<accession>A0AAW9PR04</accession>
<evidence type="ECO:0000313" key="2">
    <source>
        <dbReference type="EMBL" id="MEE3716075.1"/>
    </source>
</evidence>
<gene>
    <name evidence="2" type="primary">hmpF</name>
    <name evidence="2" type="ORF">V2H45_04855</name>
</gene>
<comment type="caution">
    <text evidence="2">The sequence shown here is derived from an EMBL/GenBank/DDBJ whole genome shotgun (WGS) entry which is preliminary data.</text>
</comment>
<feature type="coiled-coil region" evidence="1">
    <location>
        <begin position="346"/>
        <end position="402"/>
    </location>
</feature>
<feature type="coiled-coil region" evidence="1">
    <location>
        <begin position="87"/>
        <end position="177"/>
    </location>
</feature>
<dbReference type="NCBIfam" id="NF038350">
    <property type="entry name" value="taxis_HmpF"/>
    <property type="match status" value="1"/>
</dbReference>
<dbReference type="RefSeq" id="WP_330482500.1">
    <property type="nucleotide sequence ID" value="NZ_JAZBJZ010000012.1"/>
</dbReference>
<name>A0AAW9PR04_9CYAN</name>
<dbReference type="AlphaFoldDB" id="A0AAW9PR04"/>
<evidence type="ECO:0000313" key="3">
    <source>
        <dbReference type="Proteomes" id="UP001333818"/>
    </source>
</evidence>
<sequence>MQYLAEVQKQTAAFGVGGKAVVRLLARNAGENNWQAINNEQTIPIQDANQAKEAKDGQLVIADISASNQLQSLQDASKRIVSILQTFSRAQEKYKAGEDEVEQWKQSLNFQSQELHRRETELEVKEQEFEQLDFKKQEVEEAQEQLRKEREEFDKWRQRLEAEQQRLDAQAASLNTEQAAQLRDLVTKLMTCLVNPHDIQDKITSSLNVMYQRQEILTGFWQELDTQKQDAEKQKNALAKASDDLKNRRNQWQQTQVALADAQAELKAQRGILKLQENNLAIARVQLEAQSELFAQTSQIVESLGGSSIGILDPDEARRLEEMPIQELEASINAWQAEFDKMSSYFGAQEDELAALEGEIADFQSQIAKADQFARIELESNKEFAEEQYKLLEEALAGQRRNIQERQSILTQQKAILERRQSGQKSEGSIQSLLPLLVQVETQKTRQEQEIQKMETQIEAVKSYTQQQQELLSRQTHEHQQLQQEIQQAFDQLQEQMLVTGELLGKVNTQEKILRPVQDVMDLVRPQLEAVANALNTSDPAADPIALATELQNAIASLMS</sequence>
<feature type="coiled-coil region" evidence="1">
    <location>
        <begin position="437"/>
        <end position="499"/>
    </location>
</feature>
<dbReference type="EMBL" id="JAZBJZ010000012">
    <property type="protein sequence ID" value="MEE3716075.1"/>
    <property type="molecule type" value="Genomic_DNA"/>
</dbReference>
<organism evidence="2 3">
    <name type="scientific">Tumidithrix elongata BACA0141</name>
    <dbReference type="NCBI Taxonomy" id="2716417"/>
    <lineage>
        <taxon>Bacteria</taxon>
        <taxon>Bacillati</taxon>
        <taxon>Cyanobacteriota</taxon>
        <taxon>Cyanophyceae</taxon>
        <taxon>Pseudanabaenales</taxon>
        <taxon>Pseudanabaenaceae</taxon>
        <taxon>Tumidithrix</taxon>
        <taxon>Tumidithrix elongata</taxon>
    </lineage>
</organism>